<feature type="region of interest" description="Disordered" evidence="2">
    <location>
        <begin position="29"/>
        <end position="59"/>
    </location>
</feature>
<dbReference type="InParanoid" id="A0A316VY89"/>
<feature type="coiled-coil region" evidence="1">
    <location>
        <begin position="423"/>
        <end position="453"/>
    </location>
</feature>
<evidence type="ECO:0000256" key="2">
    <source>
        <dbReference type="SAM" id="MobiDB-lite"/>
    </source>
</evidence>
<feature type="domain" description="DUF7923" evidence="3">
    <location>
        <begin position="527"/>
        <end position="685"/>
    </location>
</feature>
<dbReference type="STRING" id="1522189.A0A316VY89"/>
<keyword evidence="5" id="KW-1185">Reference proteome</keyword>
<dbReference type="GeneID" id="37035874"/>
<proteinExistence type="predicted"/>
<feature type="region of interest" description="Disordered" evidence="2">
    <location>
        <begin position="153"/>
        <end position="186"/>
    </location>
</feature>
<name>A0A316VY89_9BASI</name>
<dbReference type="EMBL" id="KZ819381">
    <property type="protein sequence ID" value="PWN42294.1"/>
    <property type="molecule type" value="Genomic_DNA"/>
</dbReference>
<dbReference type="PANTHER" id="PTHR37543:SF1">
    <property type="entry name" value="CCCH ZINC FINGER DNA BINDING PROTEIN (AFU_ORTHOLOGUE AFUA_5G12760)"/>
    <property type="match status" value="1"/>
</dbReference>
<dbReference type="Proteomes" id="UP000245783">
    <property type="component" value="Unassembled WGS sequence"/>
</dbReference>
<protein>
    <recommendedName>
        <fullName evidence="3">DUF7923 domain-containing protein</fullName>
    </recommendedName>
</protein>
<reference evidence="4 5" key="1">
    <citation type="journal article" date="2018" name="Mol. Biol. Evol.">
        <title>Broad Genomic Sampling Reveals a Smut Pathogenic Ancestry of the Fungal Clade Ustilaginomycotina.</title>
        <authorList>
            <person name="Kijpornyongpan T."/>
            <person name="Mondo S.J."/>
            <person name="Barry K."/>
            <person name="Sandor L."/>
            <person name="Lee J."/>
            <person name="Lipzen A."/>
            <person name="Pangilinan J."/>
            <person name="LaButti K."/>
            <person name="Hainaut M."/>
            <person name="Henrissat B."/>
            <person name="Grigoriev I.V."/>
            <person name="Spatafora J.W."/>
            <person name="Aime M.C."/>
        </authorList>
    </citation>
    <scope>NUCLEOTIDE SEQUENCE [LARGE SCALE GENOMIC DNA]</scope>
    <source>
        <strain evidence="4 5">MCA 4658</strain>
    </source>
</reference>
<organism evidence="4 5">
    <name type="scientific">Ceraceosorus guamensis</name>
    <dbReference type="NCBI Taxonomy" id="1522189"/>
    <lineage>
        <taxon>Eukaryota</taxon>
        <taxon>Fungi</taxon>
        <taxon>Dikarya</taxon>
        <taxon>Basidiomycota</taxon>
        <taxon>Ustilaginomycotina</taxon>
        <taxon>Exobasidiomycetes</taxon>
        <taxon>Ceraceosorales</taxon>
        <taxon>Ceraceosoraceae</taxon>
        <taxon>Ceraceosorus</taxon>
    </lineage>
</organism>
<sequence length="720" mass="79474">MRPPSRLYRQPDGLQLLSRTGLCTQSHSLSSSLLSTGGASGRNEGSSASHLASTFESRQSQRVIRTPLTGLRMRLLSQRCPHSLHFAQHEHKQSTLEPAVQRLFSSRAGPRVARKPKGAKQVTQDVNPKFTSSQALDSGSIVRTGPKPLIKAPRTAAVAGPSKRSKAAATEQQASQPIVATKEHRSSTENNIALAMSRKEFAKWFGTTVSEVEAVLERDPAAKLGDVRRILPSRLQRVHKRIEDHIRAEKQRLDSFGSAPGGHLRDKIGVRAAAVLNLVDDDEDIFNLAQMYLASQAEEAKATADLMGVHTVATRIATRMARTAGRAFRPVQIGKPDNDDVAPSPPVEVSTLKDEAMRRFDVLNGVKQIQNLHAESAPRSIDIVGAHQRLRGAESGISVPAPQIAKQEEERRRAALTHSLEVQKSLEREAQRVSAAEERMAQEAQLLVRARSEEMQLALQRPKINIPNPAAQQDQPHPSLRHKAPISSSFLPDIFGTPASAQPALRKIDSYLKGHLTPLQKDLQRGRHYAAILLDGDNCRFLPKYVVRGKEGARDVIKELKARVPQLGQDCHLRIMVFIALYNSLASHKHFGYEIRDVLDFYSEISQNGPLNIVAEVGREPQAADLKVKTHLADLMLDSDCKHIYLGGIDDSGYHEELRAAQSMGYLRRVSLIHTGSRRSTAIKYAEFKDRFVTWGSQIFQSGLEIPADVAAEHSKKTGV</sequence>
<gene>
    <name evidence="4" type="ORF">IE81DRAFT_323619</name>
</gene>
<evidence type="ECO:0000259" key="3">
    <source>
        <dbReference type="Pfam" id="PF25540"/>
    </source>
</evidence>
<dbReference type="RefSeq" id="XP_025369454.1">
    <property type="nucleotide sequence ID" value="XM_025514004.1"/>
</dbReference>
<dbReference type="InterPro" id="IPR057683">
    <property type="entry name" value="DUF7923"/>
</dbReference>
<accession>A0A316VY89</accession>
<keyword evidence="1" id="KW-0175">Coiled coil</keyword>
<dbReference type="PANTHER" id="PTHR37543">
    <property type="entry name" value="CCCH ZINC FINGER DNA BINDING PROTEIN (AFU_ORTHOLOGUE AFUA_5G12760)"/>
    <property type="match status" value="1"/>
</dbReference>
<dbReference type="OrthoDB" id="2270193at2759"/>
<evidence type="ECO:0000256" key="1">
    <source>
        <dbReference type="SAM" id="Coils"/>
    </source>
</evidence>
<dbReference type="AlphaFoldDB" id="A0A316VY89"/>
<feature type="compositionally biased region" description="Polar residues" evidence="2">
    <location>
        <begin position="43"/>
        <end position="59"/>
    </location>
</feature>
<evidence type="ECO:0000313" key="4">
    <source>
        <dbReference type="EMBL" id="PWN42294.1"/>
    </source>
</evidence>
<evidence type="ECO:0000313" key="5">
    <source>
        <dbReference type="Proteomes" id="UP000245783"/>
    </source>
</evidence>
<dbReference type="Pfam" id="PF25540">
    <property type="entry name" value="DUF7923"/>
    <property type="match status" value="1"/>
</dbReference>